<feature type="transmembrane region" description="Helical" evidence="6">
    <location>
        <begin position="30"/>
        <end position="51"/>
    </location>
</feature>
<comment type="subcellular location">
    <subcellularLocation>
        <location evidence="1">Cell membrane</location>
        <topology evidence="1">Multi-pass membrane protein</topology>
    </subcellularLocation>
</comment>
<dbReference type="Proteomes" id="UP000279275">
    <property type="component" value="Unassembled WGS sequence"/>
</dbReference>
<evidence type="ECO:0000256" key="3">
    <source>
        <dbReference type="ARBA" id="ARBA00022692"/>
    </source>
</evidence>
<comment type="caution">
    <text evidence="8">The sequence shown here is derived from an EMBL/GenBank/DDBJ whole genome shotgun (WGS) entry which is preliminary data.</text>
</comment>
<evidence type="ECO:0000256" key="2">
    <source>
        <dbReference type="ARBA" id="ARBA00022448"/>
    </source>
</evidence>
<organism evidence="8 9">
    <name type="scientific">Nocardia stercoris</name>
    <dbReference type="NCBI Taxonomy" id="2483361"/>
    <lineage>
        <taxon>Bacteria</taxon>
        <taxon>Bacillati</taxon>
        <taxon>Actinomycetota</taxon>
        <taxon>Actinomycetes</taxon>
        <taxon>Mycobacteriales</taxon>
        <taxon>Nocardiaceae</taxon>
        <taxon>Nocardia</taxon>
    </lineage>
</organism>
<feature type="transmembrane region" description="Helical" evidence="6">
    <location>
        <begin position="388"/>
        <end position="406"/>
    </location>
</feature>
<feature type="domain" description="Major facilitator superfamily (MFS) profile" evidence="7">
    <location>
        <begin position="1"/>
        <end position="491"/>
    </location>
</feature>
<dbReference type="SUPFAM" id="SSF103473">
    <property type="entry name" value="MFS general substrate transporter"/>
    <property type="match status" value="1"/>
</dbReference>
<dbReference type="CDD" id="cd17321">
    <property type="entry name" value="MFS_MMR_MDR_like"/>
    <property type="match status" value="1"/>
</dbReference>
<feature type="transmembrane region" description="Helical" evidence="6">
    <location>
        <begin position="348"/>
        <end position="368"/>
    </location>
</feature>
<evidence type="ECO:0000256" key="5">
    <source>
        <dbReference type="ARBA" id="ARBA00023136"/>
    </source>
</evidence>
<feature type="transmembrane region" description="Helical" evidence="6">
    <location>
        <begin position="288"/>
        <end position="310"/>
    </location>
</feature>
<proteinExistence type="predicted"/>
<evidence type="ECO:0000313" key="8">
    <source>
        <dbReference type="EMBL" id="RMI35745.1"/>
    </source>
</evidence>
<evidence type="ECO:0000313" key="9">
    <source>
        <dbReference type="Proteomes" id="UP000279275"/>
    </source>
</evidence>
<dbReference type="AlphaFoldDB" id="A0A3M2LI98"/>
<dbReference type="Pfam" id="PF07690">
    <property type="entry name" value="MFS_1"/>
    <property type="match status" value="1"/>
</dbReference>
<dbReference type="Gene3D" id="1.20.1250.20">
    <property type="entry name" value="MFS general substrate transporter like domains"/>
    <property type="match status" value="1"/>
</dbReference>
<feature type="transmembrane region" description="Helical" evidence="6">
    <location>
        <begin position="465"/>
        <end position="486"/>
    </location>
</feature>
<feature type="transmembrane region" description="Helical" evidence="6">
    <location>
        <begin position="63"/>
        <end position="81"/>
    </location>
</feature>
<dbReference type="InterPro" id="IPR036259">
    <property type="entry name" value="MFS_trans_sf"/>
</dbReference>
<evidence type="ECO:0000259" key="7">
    <source>
        <dbReference type="PROSITE" id="PS50850"/>
    </source>
</evidence>
<evidence type="ECO:0000256" key="6">
    <source>
        <dbReference type="SAM" id="Phobius"/>
    </source>
</evidence>
<dbReference type="GO" id="GO:0005886">
    <property type="term" value="C:plasma membrane"/>
    <property type="evidence" value="ECO:0007669"/>
    <property type="project" value="UniProtKB-SubCell"/>
</dbReference>
<sequence length="499" mass="51332">MTAVLFVTFLDTTIVSVTLADIQEQLHAGVASLQWVINAYTLTFAALMLSGGSLGDRFGRKKVMVAGLVVFCAGSVVAALAQNVTALVVGRAVMGVGAAGSEPGTLSVLRHLYPDRAARAKALGLWAAVSGLALALGPVLGGLLLDSFGWRSVFWFNLAFGVVVLAATALFVPDSSDPQPGRFDWTGFVLGAVGLATIIYAVIAGERTGYRTAEMVTLFVIGGLALAGFVLMELRVRNPLIQFAYLGKPSVRSALLVAFAVYFGVFSIFFFTALYLQVVMGYSGMRTSALFTPMAIAIIGGSLLSGLWVARQGARIPMLVGCVLAAAGLLVTRELLSGTIEFGSLSAAMALAGLGFGVAIVPLTSAVLSGVPAAHSGMAAAATNTMRQVGAVVGVAALGSVVNSYLTGDLAAKLNRDPFYRSMTSMVVDAVQTGSAPNGGTIRGPHSAPVMKLLKLAFASFEHGVSMALLVSAVLILIAAALAAIATRGERATAGFDAD</sequence>
<feature type="transmembrane region" description="Helical" evidence="6">
    <location>
        <begin position="152"/>
        <end position="173"/>
    </location>
</feature>
<dbReference type="InterPro" id="IPR011701">
    <property type="entry name" value="MFS"/>
</dbReference>
<keyword evidence="5 6" id="KW-0472">Membrane</keyword>
<protein>
    <submittedName>
        <fullName evidence="8">MFS transporter</fullName>
    </submittedName>
</protein>
<dbReference type="OrthoDB" id="9781469at2"/>
<dbReference type="PROSITE" id="PS50850">
    <property type="entry name" value="MFS"/>
    <property type="match status" value="1"/>
</dbReference>
<dbReference type="PANTHER" id="PTHR42718">
    <property type="entry name" value="MAJOR FACILITATOR SUPERFAMILY MULTIDRUG TRANSPORTER MFSC"/>
    <property type="match status" value="1"/>
</dbReference>
<name>A0A3M2LI98_9NOCA</name>
<feature type="transmembrane region" description="Helical" evidence="6">
    <location>
        <begin position="215"/>
        <end position="234"/>
    </location>
</feature>
<keyword evidence="9" id="KW-1185">Reference proteome</keyword>
<dbReference type="EMBL" id="RFFH01000001">
    <property type="protein sequence ID" value="RMI35745.1"/>
    <property type="molecule type" value="Genomic_DNA"/>
</dbReference>
<evidence type="ECO:0000256" key="4">
    <source>
        <dbReference type="ARBA" id="ARBA00022989"/>
    </source>
</evidence>
<dbReference type="PRINTS" id="PR01036">
    <property type="entry name" value="TCRTETB"/>
</dbReference>
<feature type="transmembrane region" description="Helical" evidence="6">
    <location>
        <begin position="123"/>
        <end position="145"/>
    </location>
</feature>
<reference evidence="8 9" key="1">
    <citation type="submission" date="2018-10" db="EMBL/GenBank/DDBJ databases">
        <title>Isolation from cow dung.</title>
        <authorList>
            <person name="Ling L."/>
        </authorList>
    </citation>
    <scope>NUCLEOTIDE SEQUENCE [LARGE SCALE GENOMIC DNA]</scope>
    <source>
        <strain evidence="8 9">NEAU-LL90</strain>
    </source>
</reference>
<dbReference type="PANTHER" id="PTHR42718:SF9">
    <property type="entry name" value="MAJOR FACILITATOR SUPERFAMILY MULTIDRUG TRANSPORTER MFSC"/>
    <property type="match status" value="1"/>
</dbReference>
<gene>
    <name evidence="8" type="ORF">EBN03_01575</name>
</gene>
<dbReference type="Gene3D" id="1.20.1720.10">
    <property type="entry name" value="Multidrug resistance protein D"/>
    <property type="match status" value="1"/>
</dbReference>
<feature type="transmembrane region" description="Helical" evidence="6">
    <location>
        <begin position="254"/>
        <end position="276"/>
    </location>
</feature>
<accession>A0A3M2LI98</accession>
<dbReference type="GO" id="GO:0022857">
    <property type="term" value="F:transmembrane transporter activity"/>
    <property type="evidence" value="ECO:0007669"/>
    <property type="project" value="InterPro"/>
</dbReference>
<keyword evidence="4 6" id="KW-1133">Transmembrane helix</keyword>
<keyword evidence="3 6" id="KW-0812">Transmembrane</keyword>
<evidence type="ECO:0000256" key="1">
    <source>
        <dbReference type="ARBA" id="ARBA00004651"/>
    </source>
</evidence>
<dbReference type="InterPro" id="IPR020846">
    <property type="entry name" value="MFS_dom"/>
</dbReference>
<feature type="transmembrane region" description="Helical" evidence="6">
    <location>
        <begin position="185"/>
        <end position="203"/>
    </location>
</feature>
<keyword evidence="2" id="KW-0813">Transport</keyword>